<evidence type="ECO:0000313" key="2">
    <source>
        <dbReference type="Proteomes" id="UP000827092"/>
    </source>
</evidence>
<dbReference type="AlphaFoldDB" id="A0AAV6VBK1"/>
<organism evidence="1 2">
    <name type="scientific">Oedothorax gibbosus</name>
    <dbReference type="NCBI Taxonomy" id="931172"/>
    <lineage>
        <taxon>Eukaryota</taxon>
        <taxon>Metazoa</taxon>
        <taxon>Ecdysozoa</taxon>
        <taxon>Arthropoda</taxon>
        <taxon>Chelicerata</taxon>
        <taxon>Arachnida</taxon>
        <taxon>Araneae</taxon>
        <taxon>Araneomorphae</taxon>
        <taxon>Entelegynae</taxon>
        <taxon>Araneoidea</taxon>
        <taxon>Linyphiidae</taxon>
        <taxon>Erigoninae</taxon>
        <taxon>Oedothorax</taxon>
    </lineage>
</organism>
<name>A0AAV6VBK1_9ARAC</name>
<evidence type="ECO:0000313" key="1">
    <source>
        <dbReference type="EMBL" id="KAG8193969.1"/>
    </source>
</evidence>
<gene>
    <name evidence="1" type="ORF">JTE90_013664</name>
</gene>
<accession>A0AAV6VBK1</accession>
<protein>
    <submittedName>
        <fullName evidence="1">Uncharacterized protein</fullName>
    </submittedName>
</protein>
<reference evidence="1 2" key="1">
    <citation type="journal article" date="2022" name="Nat. Ecol. Evol.">
        <title>A masculinizing supergene underlies an exaggerated male reproductive morph in a spider.</title>
        <authorList>
            <person name="Hendrickx F."/>
            <person name="De Corte Z."/>
            <person name="Sonet G."/>
            <person name="Van Belleghem S.M."/>
            <person name="Kostlbacher S."/>
            <person name="Vangestel C."/>
        </authorList>
    </citation>
    <scope>NUCLEOTIDE SEQUENCE [LARGE SCALE GENOMIC DNA]</scope>
    <source>
        <strain evidence="1">W744_W776</strain>
    </source>
</reference>
<keyword evidence="2" id="KW-1185">Reference proteome</keyword>
<dbReference type="Proteomes" id="UP000827092">
    <property type="component" value="Unassembled WGS sequence"/>
</dbReference>
<proteinExistence type="predicted"/>
<sequence length="164" mass="18689">MDTYGRIRVFNFIFQHKDKSFYAIASSDDEYEITHCDRDLAGILCADFKNDVAACAELMPEDEQKFFFECATDLKISSKEDWSSLLGDVCSVEDPAQISLDFIYCWNDKMNATIDQMSDDKVYPYAHFECKAKLYMQAVEKTSCACQLEKGISCIKMPTIPTLG</sequence>
<dbReference type="EMBL" id="JAFNEN010000112">
    <property type="protein sequence ID" value="KAG8193969.1"/>
    <property type="molecule type" value="Genomic_DNA"/>
</dbReference>
<comment type="caution">
    <text evidence="1">The sequence shown here is derived from an EMBL/GenBank/DDBJ whole genome shotgun (WGS) entry which is preliminary data.</text>
</comment>